<gene>
    <name evidence="1" type="ORF">LOK49_LG10G01107</name>
</gene>
<protein>
    <submittedName>
        <fullName evidence="1">Receptor-like protein EIX1</fullName>
    </submittedName>
</protein>
<evidence type="ECO:0000313" key="2">
    <source>
        <dbReference type="Proteomes" id="UP001060215"/>
    </source>
</evidence>
<reference evidence="1 2" key="1">
    <citation type="journal article" date="2022" name="Plant J.">
        <title>Chromosome-level genome of Camellia lanceoleosa provides a valuable resource for understanding genome evolution and self-incompatibility.</title>
        <authorList>
            <person name="Gong W."/>
            <person name="Xiao S."/>
            <person name="Wang L."/>
            <person name="Liao Z."/>
            <person name="Chang Y."/>
            <person name="Mo W."/>
            <person name="Hu G."/>
            <person name="Li W."/>
            <person name="Zhao G."/>
            <person name="Zhu H."/>
            <person name="Hu X."/>
            <person name="Ji K."/>
            <person name="Xiang X."/>
            <person name="Song Q."/>
            <person name="Yuan D."/>
            <person name="Jin S."/>
            <person name="Zhang L."/>
        </authorList>
    </citation>
    <scope>NUCLEOTIDE SEQUENCE [LARGE SCALE GENOMIC DNA]</scope>
    <source>
        <strain evidence="1">SQ_2022a</strain>
    </source>
</reference>
<accession>A0ACC0G7X8</accession>
<dbReference type="Proteomes" id="UP001060215">
    <property type="component" value="Chromosome 10"/>
</dbReference>
<organism evidence="1 2">
    <name type="scientific">Camellia lanceoleosa</name>
    <dbReference type="NCBI Taxonomy" id="1840588"/>
    <lineage>
        <taxon>Eukaryota</taxon>
        <taxon>Viridiplantae</taxon>
        <taxon>Streptophyta</taxon>
        <taxon>Embryophyta</taxon>
        <taxon>Tracheophyta</taxon>
        <taxon>Spermatophyta</taxon>
        <taxon>Magnoliopsida</taxon>
        <taxon>eudicotyledons</taxon>
        <taxon>Gunneridae</taxon>
        <taxon>Pentapetalae</taxon>
        <taxon>asterids</taxon>
        <taxon>Ericales</taxon>
        <taxon>Theaceae</taxon>
        <taxon>Camellia</taxon>
    </lineage>
</organism>
<keyword evidence="2" id="KW-1185">Reference proteome</keyword>
<evidence type="ECO:0000313" key="1">
    <source>
        <dbReference type="EMBL" id="KAI7996472.1"/>
    </source>
</evidence>
<proteinExistence type="predicted"/>
<dbReference type="EMBL" id="CM045767">
    <property type="protein sequence ID" value="KAI7996472.1"/>
    <property type="molecule type" value="Genomic_DNA"/>
</dbReference>
<name>A0ACC0G7X8_9ERIC</name>
<sequence length="422" mass="46994">MVSMANSSFQLLLLLPLFLMSLSLEASRFSFNYSNSKPSCIEIERKALLEFKKGLTDPSGLLSSWVGNDCCTWMGVGCSNQTGNVVALDLGNRGDCYDKTIGYAPTTNSSCLGGPIPASIGRLSKLEILHLSFNQMNGSIPDSVGKLANLNVLALYSNYWEGALSQNHLQGLTKLQRFTISSSNKSLIFNISHEWVPPFSLTEFSIRNCRLGPIFPAWLSNQKQLADITLADAAISDTIPYWLWESSPQIYWLDLSYNRIHGMLPNSFVFPSAFLVDLSFNRLEGSLLFWPNVSNLLLASNLFSGSIPMNISQMMPSLEVLDLSRNLLNGSIPLSIAENGLRTRSFCYEDCNNRRVFLRSYPLQWGGKDEEIKIDIVRVRKGGDAKKPIKKLIASIPPERRKGSSLEEIQAQDHILHHCLSS</sequence>
<comment type="caution">
    <text evidence="1">The sequence shown here is derived from an EMBL/GenBank/DDBJ whole genome shotgun (WGS) entry which is preliminary data.</text>
</comment>